<dbReference type="OrthoDB" id="1223654at2"/>
<evidence type="ECO:0000313" key="2">
    <source>
        <dbReference type="EMBL" id="SEW28588.1"/>
    </source>
</evidence>
<dbReference type="STRING" id="1267423.SAMN05216290_2485"/>
<proteinExistence type="predicted"/>
<feature type="chain" id="PRO_5011531853" evidence="1">
    <location>
        <begin position="20"/>
        <end position="377"/>
    </location>
</feature>
<dbReference type="AlphaFoldDB" id="A0A1I0QMZ3"/>
<gene>
    <name evidence="2" type="ORF">SAMN05216290_2485</name>
</gene>
<dbReference type="RefSeq" id="WP_090258892.1">
    <property type="nucleotide sequence ID" value="NZ_FOIR01000002.1"/>
</dbReference>
<dbReference type="GeneID" id="99987180"/>
<sequence length="377" mass="43351">MRFSLIVLFSYFLALNSFSQTNVFKISGVVRDANTQETLPFANVFLANTTYGTVTNEVGEFNLTIERPGTYDLIVKFVGFETYARSIQLLTPEDIGFEINLIPESVNLGSVEVVAKKDAEWKSRLEQFKRLFLGESANAKKCKILNEEAIDFIYDEQSNSLEAFSREPLIIENKALGYKLTYLLEEFVVYYRQSYTRFYGFPVFEPMEGGKRKQANWDEARLEALNGSVEHFFKALYHNELDEIGYEVQMAKDIKGFGRVTDGRPVDLFAMLEPGPTPISKKLNFEGYVYITYVNELESPEFMDWKNPFSSGKKSSVPKKYRKPQQSWISMVSEEEPIVFEQNGYVINPIAFYSNGYWGFEKIADIVPTNYEVPSNH</sequence>
<dbReference type="SUPFAM" id="SSF49464">
    <property type="entry name" value="Carboxypeptidase regulatory domain-like"/>
    <property type="match status" value="1"/>
</dbReference>
<accession>A0A1I0QMZ3</accession>
<dbReference type="InterPro" id="IPR008969">
    <property type="entry name" value="CarboxyPept-like_regulatory"/>
</dbReference>
<evidence type="ECO:0000313" key="3">
    <source>
        <dbReference type="Proteomes" id="UP000199437"/>
    </source>
</evidence>
<keyword evidence="1" id="KW-0732">Signal</keyword>
<reference evidence="3" key="1">
    <citation type="submission" date="2016-10" db="EMBL/GenBank/DDBJ databases">
        <authorList>
            <person name="Varghese N."/>
            <person name="Submissions S."/>
        </authorList>
    </citation>
    <scope>NUCLEOTIDE SEQUENCE [LARGE SCALE GENOMIC DNA]</scope>
    <source>
        <strain evidence="3">CGMCC 1.12402</strain>
    </source>
</reference>
<name>A0A1I0QMZ3_9BACT</name>
<feature type="signal peptide" evidence="1">
    <location>
        <begin position="1"/>
        <end position="19"/>
    </location>
</feature>
<dbReference type="Pfam" id="PF13715">
    <property type="entry name" value="CarbopepD_reg_2"/>
    <property type="match status" value="1"/>
</dbReference>
<dbReference type="EMBL" id="FOIR01000002">
    <property type="protein sequence ID" value="SEW28588.1"/>
    <property type="molecule type" value="Genomic_DNA"/>
</dbReference>
<dbReference type="Proteomes" id="UP000199437">
    <property type="component" value="Unassembled WGS sequence"/>
</dbReference>
<evidence type="ECO:0000256" key="1">
    <source>
        <dbReference type="SAM" id="SignalP"/>
    </source>
</evidence>
<organism evidence="2 3">
    <name type="scientific">Roseivirga pacifica</name>
    <dbReference type="NCBI Taxonomy" id="1267423"/>
    <lineage>
        <taxon>Bacteria</taxon>
        <taxon>Pseudomonadati</taxon>
        <taxon>Bacteroidota</taxon>
        <taxon>Cytophagia</taxon>
        <taxon>Cytophagales</taxon>
        <taxon>Roseivirgaceae</taxon>
        <taxon>Roseivirga</taxon>
    </lineage>
</organism>
<keyword evidence="3" id="KW-1185">Reference proteome</keyword>
<protein>
    <submittedName>
        <fullName evidence="2">CarboxypepD_reg-like domain-containing protein</fullName>
    </submittedName>
</protein>
<dbReference type="Gene3D" id="2.60.40.1120">
    <property type="entry name" value="Carboxypeptidase-like, regulatory domain"/>
    <property type="match status" value="1"/>
</dbReference>